<evidence type="ECO:0000256" key="6">
    <source>
        <dbReference type="ARBA" id="ARBA00023163"/>
    </source>
</evidence>
<sequence>MRILVAEDERDMNRLITRTLEKEGYGVDSCHDGDEALNYLDSADYDAAILDIMMPRRDGYEVLKHLRGLGKETPVLFLTARDSIADRVAGLDLGADDYLIKPFDFDELLARIRVLTRKRSTHRTSVITISDLKIDTGSHSVIRGARPIELSSREYAILEYMALNQGRVLSREQIEDHVWNFDYSGGTNVVDVYISYLRKKIDSGEEKKLIRTVWGTGWMLKEDA</sequence>
<dbReference type="CDD" id="cd00383">
    <property type="entry name" value="trans_reg_C"/>
    <property type="match status" value="1"/>
</dbReference>
<dbReference type="InterPro" id="IPR039420">
    <property type="entry name" value="WalR-like"/>
</dbReference>
<feature type="domain" description="OmpR/PhoB-type" evidence="11">
    <location>
        <begin position="124"/>
        <end position="222"/>
    </location>
</feature>
<keyword evidence="14" id="KW-1185">Reference proteome</keyword>
<evidence type="ECO:0000256" key="3">
    <source>
        <dbReference type="ARBA" id="ARBA00023012"/>
    </source>
</evidence>
<dbReference type="InterPro" id="IPR001867">
    <property type="entry name" value="OmpR/PhoB-type_DNA-bd"/>
</dbReference>
<dbReference type="PROSITE" id="PS51755">
    <property type="entry name" value="OMPR_PHOB"/>
    <property type="match status" value="1"/>
</dbReference>
<dbReference type="FunFam" id="3.40.50.2300:FF:000002">
    <property type="entry name" value="DNA-binding response regulator PhoP"/>
    <property type="match status" value="1"/>
</dbReference>
<keyword evidence="4" id="KW-0805">Transcription regulation</keyword>
<protein>
    <recommendedName>
        <fullName evidence="1">Stage 0 sporulation protein A homolog</fullName>
    </recommendedName>
</protein>
<dbReference type="FunFam" id="1.10.10.10:FF:000005">
    <property type="entry name" value="Two-component system response regulator"/>
    <property type="match status" value="1"/>
</dbReference>
<dbReference type="GO" id="GO:0005829">
    <property type="term" value="C:cytosol"/>
    <property type="evidence" value="ECO:0007669"/>
    <property type="project" value="TreeGrafter"/>
</dbReference>
<dbReference type="Pfam" id="PF00486">
    <property type="entry name" value="Trans_reg_C"/>
    <property type="match status" value="1"/>
</dbReference>
<dbReference type="Gene3D" id="6.10.250.690">
    <property type="match status" value="1"/>
</dbReference>
<keyword evidence="3" id="KW-0902">Two-component regulatory system</keyword>
<evidence type="ECO:0000256" key="1">
    <source>
        <dbReference type="ARBA" id="ARBA00018672"/>
    </source>
</evidence>
<feature type="modified residue" description="4-aspartylphosphate" evidence="8">
    <location>
        <position position="51"/>
    </location>
</feature>
<evidence type="ECO:0000256" key="8">
    <source>
        <dbReference type="PROSITE-ProRule" id="PRU00169"/>
    </source>
</evidence>
<feature type="domain" description="Response regulatory" evidence="10">
    <location>
        <begin position="2"/>
        <end position="116"/>
    </location>
</feature>
<evidence type="ECO:0000256" key="5">
    <source>
        <dbReference type="ARBA" id="ARBA00023125"/>
    </source>
</evidence>
<proteinExistence type="predicted"/>
<evidence type="ECO:0000259" key="11">
    <source>
        <dbReference type="PROSITE" id="PS51755"/>
    </source>
</evidence>
<keyword evidence="6" id="KW-0804">Transcription</keyword>
<dbReference type="CDD" id="cd17625">
    <property type="entry name" value="REC_OmpR_DrrD-like"/>
    <property type="match status" value="1"/>
</dbReference>
<accession>A0AAW5BXB1</accession>
<dbReference type="PANTHER" id="PTHR48111:SF22">
    <property type="entry name" value="REGULATOR OF RPOS"/>
    <property type="match status" value="1"/>
</dbReference>
<dbReference type="EMBL" id="JAKNGE010000016">
    <property type="protein sequence ID" value="MCG4746507.1"/>
    <property type="molecule type" value="Genomic_DNA"/>
</dbReference>
<dbReference type="InterPro" id="IPR001789">
    <property type="entry name" value="Sig_transdc_resp-reg_receiver"/>
</dbReference>
<evidence type="ECO:0000313" key="12">
    <source>
        <dbReference type="EMBL" id="MCG4746507.1"/>
    </source>
</evidence>
<evidence type="ECO:0000256" key="9">
    <source>
        <dbReference type="PROSITE-ProRule" id="PRU01091"/>
    </source>
</evidence>
<reference evidence="12" key="3">
    <citation type="submission" date="2022-01" db="EMBL/GenBank/DDBJ databases">
        <title>Collection of gut derived symbiotic bacterial strains cultured from healthy donors.</title>
        <authorList>
            <person name="Lin H."/>
            <person name="Kohout C."/>
            <person name="Waligurski E."/>
            <person name="Pamer E.G."/>
        </authorList>
    </citation>
    <scope>NUCLEOTIDE SEQUENCE</scope>
    <source>
        <strain evidence="12">DFI.6.55</strain>
    </source>
</reference>
<dbReference type="PROSITE" id="PS50110">
    <property type="entry name" value="RESPONSE_REGULATORY"/>
    <property type="match status" value="1"/>
</dbReference>
<gene>
    <name evidence="13" type="ORF">G5B36_04750</name>
    <name evidence="12" type="ORF">L0N08_13885</name>
</gene>
<reference evidence="13" key="2">
    <citation type="submission" date="2020-02" db="EMBL/GenBank/DDBJ databases">
        <authorList>
            <person name="Littmann E."/>
            <person name="Sorbara M."/>
        </authorList>
    </citation>
    <scope>NUCLEOTIDE SEQUENCE</scope>
    <source>
        <strain evidence="13">MSK.1.17</strain>
    </source>
</reference>
<dbReference type="SMART" id="SM00448">
    <property type="entry name" value="REC"/>
    <property type="match status" value="1"/>
</dbReference>
<dbReference type="Pfam" id="PF00072">
    <property type="entry name" value="Response_reg"/>
    <property type="match status" value="1"/>
</dbReference>
<reference evidence="13 14" key="1">
    <citation type="journal article" date="2020" name="Cell Host Microbe">
        <title>Functional and Genomic Variation between Human-Derived Isolates of Lachnospiraceae Reveals Inter- and Intra-Species Diversity.</title>
        <authorList>
            <person name="Sorbara M.T."/>
            <person name="Littmann E.R."/>
            <person name="Fontana E."/>
            <person name="Moody T.U."/>
            <person name="Kohout C.E."/>
            <person name="Gjonbalaj M."/>
            <person name="Eaton V."/>
            <person name="Seok R."/>
            <person name="Leiner I.M."/>
            <person name="Pamer E.G."/>
        </authorList>
    </citation>
    <scope>NUCLEOTIDE SEQUENCE [LARGE SCALE GENOMIC DNA]</scope>
    <source>
        <strain evidence="13 14">MSK.1.17</strain>
    </source>
</reference>
<dbReference type="SMART" id="SM00862">
    <property type="entry name" value="Trans_reg_C"/>
    <property type="match status" value="1"/>
</dbReference>
<dbReference type="InterPro" id="IPR011006">
    <property type="entry name" value="CheY-like_superfamily"/>
</dbReference>
<dbReference type="Gene3D" id="1.10.10.10">
    <property type="entry name" value="Winged helix-like DNA-binding domain superfamily/Winged helix DNA-binding domain"/>
    <property type="match status" value="1"/>
</dbReference>
<evidence type="ECO:0000259" key="10">
    <source>
        <dbReference type="PROSITE" id="PS50110"/>
    </source>
</evidence>
<dbReference type="GO" id="GO:0032993">
    <property type="term" value="C:protein-DNA complex"/>
    <property type="evidence" value="ECO:0007669"/>
    <property type="project" value="TreeGrafter"/>
</dbReference>
<keyword evidence="5 9" id="KW-0238">DNA-binding</keyword>
<comment type="caution">
    <text evidence="12">The sequence shown here is derived from an EMBL/GenBank/DDBJ whole genome shotgun (WGS) entry which is preliminary data.</text>
</comment>
<dbReference type="EMBL" id="JAAITT010000005">
    <property type="protein sequence ID" value="NSJ48006.1"/>
    <property type="molecule type" value="Genomic_DNA"/>
</dbReference>
<organism evidence="12 15">
    <name type="scientific">Enterocloster aldenensis</name>
    <dbReference type="NCBI Taxonomy" id="358742"/>
    <lineage>
        <taxon>Bacteria</taxon>
        <taxon>Bacillati</taxon>
        <taxon>Bacillota</taxon>
        <taxon>Clostridia</taxon>
        <taxon>Lachnospirales</taxon>
        <taxon>Lachnospiraceae</taxon>
        <taxon>Enterocloster</taxon>
    </lineage>
</organism>
<name>A0AAW5BXB1_9FIRM</name>
<evidence type="ECO:0000313" key="15">
    <source>
        <dbReference type="Proteomes" id="UP001299608"/>
    </source>
</evidence>
<dbReference type="GO" id="GO:0006355">
    <property type="term" value="P:regulation of DNA-templated transcription"/>
    <property type="evidence" value="ECO:0007669"/>
    <property type="project" value="InterPro"/>
</dbReference>
<evidence type="ECO:0000256" key="7">
    <source>
        <dbReference type="ARBA" id="ARBA00024867"/>
    </source>
</evidence>
<evidence type="ECO:0000313" key="14">
    <source>
        <dbReference type="Proteomes" id="UP000669239"/>
    </source>
</evidence>
<dbReference type="AlphaFoldDB" id="A0AAW5BXB1"/>
<dbReference type="Proteomes" id="UP000669239">
    <property type="component" value="Unassembled WGS sequence"/>
</dbReference>
<comment type="function">
    <text evidence="7">May play the central regulatory role in sporulation. It may be an element of the effector pathway responsible for the activation of sporulation genes in response to nutritional stress. Spo0A may act in concert with spo0H (a sigma factor) to control the expression of some genes that are critical to the sporulation process.</text>
</comment>
<dbReference type="Proteomes" id="UP001299608">
    <property type="component" value="Unassembled WGS sequence"/>
</dbReference>
<dbReference type="InterPro" id="IPR036388">
    <property type="entry name" value="WH-like_DNA-bd_sf"/>
</dbReference>
<evidence type="ECO:0000256" key="4">
    <source>
        <dbReference type="ARBA" id="ARBA00023015"/>
    </source>
</evidence>
<dbReference type="SUPFAM" id="SSF52172">
    <property type="entry name" value="CheY-like"/>
    <property type="match status" value="1"/>
</dbReference>
<dbReference type="GO" id="GO:0000156">
    <property type="term" value="F:phosphorelay response regulator activity"/>
    <property type="evidence" value="ECO:0007669"/>
    <property type="project" value="TreeGrafter"/>
</dbReference>
<dbReference type="PANTHER" id="PTHR48111">
    <property type="entry name" value="REGULATOR OF RPOS"/>
    <property type="match status" value="1"/>
</dbReference>
<evidence type="ECO:0000256" key="2">
    <source>
        <dbReference type="ARBA" id="ARBA00022553"/>
    </source>
</evidence>
<evidence type="ECO:0000313" key="13">
    <source>
        <dbReference type="EMBL" id="NSJ48006.1"/>
    </source>
</evidence>
<dbReference type="Gene3D" id="3.40.50.2300">
    <property type="match status" value="1"/>
</dbReference>
<dbReference type="GO" id="GO:0000976">
    <property type="term" value="F:transcription cis-regulatory region binding"/>
    <property type="evidence" value="ECO:0007669"/>
    <property type="project" value="TreeGrafter"/>
</dbReference>
<keyword evidence="2 8" id="KW-0597">Phosphoprotein</keyword>
<dbReference type="RefSeq" id="WP_117559748.1">
    <property type="nucleotide sequence ID" value="NZ_JAAITT010000005.1"/>
</dbReference>
<feature type="DNA-binding region" description="OmpR/PhoB-type" evidence="9">
    <location>
        <begin position="124"/>
        <end position="222"/>
    </location>
</feature>